<evidence type="ECO:0000313" key="7">
    <source>
        <dbReference type="EMBL" id="SFD40499.1"/>
    </source>
</evidence>
<gene>
    <name evidence="7" type="ORF">SAMN05216238_101188</name>
</gene>
<dbReference type="EMBL" id="FOMR01000001">
    <property type="protein sequence ID" value="SFD40499.1"/>
    <property type="molecule type" value="Genomic_DNA"/>
</dbReference>
<sequence>MPKKIDHSERRDEIVEAMFRIIHEAGFENATLRQIAKEADLSLGSVQHFFPKQKDIYVLAMDVVYERFEDRMQNVIQKDAETFDNGVRMIKQIVQADTAEERMENDIWMKFSIMATMNKEYRETKDRLRTINVNFAKDVLKMLQANGYLDDDADIDRIANSLTVFIHGLVFESVIYTDLYDAQAIEAEIRQYLQSICK</sequence>
<keyword evidence="1" id="KW-0678">Repressor</keyword>
<protein>
    <submittedName>
        <fullName evidence="7">DNA-binding transcriptional regulator, AcrR family</fullName>
    </submittedName>
</protein>
<dbReference type="STRING" id="640948.SAMN05216238_101188"/>
<dbReference type="Pfam" id="PF13977">
    <property type="entry name" value="TetR_C_6"/>
    <property type="match status" value="1"/>
</dbReference>
<organism evidence="7 8">
    <name type="scientific">Lentibacillus persicus</name>
    <dbReference type="NCBI Taxonomy" id="640948"/>
    <lineage>
        <taxon>Bacteria</taxon>
        <taxon>Bacillati</taxon>
        <taxon>Bacillota</taxon>
        <taxon>Bacilli</taxon>
        <taxon>Bacillales</taxon>
        <taxon>Bacillaceae</taxon>
        <taxon>Lentibacillus</taxon>
    </lineage>
</organism>
<dbReference type="Proteomes" id="UP000199474">
    <property type="component" value="Unassembled WGS sequence"/>
</dbReference>
<dbReference type="Gene3D" id="1.10.357.10">
    <property type="entry name" value="Tetracycline Repressor, domain 2"/>
    <property type="match status" value="1"/>
</dbReference>
<evidence type="ECO:0000313" key="8">
    <source>
        <dbReference type="Proteomes" id="UP000199474"/>
    </source>
</evidence>
<dbReference type="InterPro" id="IPR039538">
    <property type="entry name" value="BetI_C"/>
</dbReference>
<keyword evidence="2" id="KW-0805">Transcription regulation</keyword>
<dbReference type="PANTHER" id="PTHR47506">
    <property type="entry name" value="TRANSCRIPTIONAL REGULATORY PROTEIN"/>
    <property type="match status" value="1"/>
</dbReference>
<evidence type="ECO:0000256" key="3">
    <source>
        <dbReference type="ARBA" id="ARBA00023125"/>
    </source>
</evidence>
<dbReference type="RefSeq" id="WP_177183314.1">
    <property type="nucleotide sequence ID" value="NZ_FOMR01000001.1"/>
</dbReference>
<evidence type="ECO:0000259" key="6">
    <source>
        <dbReference type="PROSITE" id="PS50977"/>
    </source>
</evidence>
<evidence type="ECO:0000256" key="1">
    <source>
        <dbReference type="ARBA" id="ARBA00022491"/>
    </source>
</evidence>
<dbReference type="PANTHER" id="PTHR47506:SF6">
    <property type="entry name" value="HTH-TYPE TRANSCRIPTIONAL REPRESSOR NEMR"/>
    <property type="match status" value="1"/>
</dbReference>
<dbReference type="GO" id="GO:0003677">
    <property type="term" value="F:DNA binding"/>
    <property type="evidence" value="ECO:0007669"/>
    <property type="project" value="UniProtKB-UniRule"/>
</dbReference>
<dbReference type="SUPFAM" id="SSF46689">
    <property type="entry name" value="Homeodomain-like"/>
    <property type="match status" value="1"/>
</dbReference>
<accession>A0A1I1S1W3</accession>
<name>A0A1I1S1W3_9BACI</name>
<dbReference type="InterPro" id="IPR001647">
    <property type="entry name" value="HTH_TetR"/>
</dbReference>
<keyword evidence="3 5" id="KW-0238">DNA-binding</keyword>
<dbReference type="PROSITE" id="PS50977">
    <property type="entry name" value="HTH_TETR_2"/>
    <property type="match status" value="1"/>
</dbReference>
<dbReference type="Pfam" id="PF00440">
    <property type="entry name" value="TetR_N"/>
    <property type="match status" value="1"/>
</dbReference>
<evidence type="ECO:0000256" key="2">
    <source>
        <dbReference type="ARBA" id="ARBA00023015"/>
    </source>
</evidence>
<feature type="domain" description="HTH tetR-type" evidence="6">
    <location>
        <begin position="8"/>
        <end position="68"/>
    </location>
</feature>
<keyword evidence="8" id="KW-1185">Reference proteome</keyword>
<reference evidence="8" key="1">
    <citation type="submission" date="2016-10" db="EMBL/GenBank/DDBJ databases">
        <authorList>
            <person name="Varghese N."/>
            <person name="Submissions S."/>
        </authorList>
    </citation>
    <scope>NUCLEOTIDE SEQUENCE [LARGE SCALE GENOMIC DNA]</scope>
    <source>
        <strain evidence="8">DSM 22530</strain>
    </source>
</reference>
<feature type="DNA-binding region" description="H-T-H motif" evidence="5">
    <location>
        <begin position="31"/>
        <end position="50"/>
    </location>
</feature>
<proteinExistence type="predicted"/>
<evidence type="ECO:0000256" key="5">
    <source>
        <dbReference type="PROSITE-ProRule" id="PRU00335"/>
    </source>
</evidence>
<dbReference type="InterPro" id="IPR009057">
    <property type="entry name" value="Homeodomain-like_sf"/>
</dbReference>
<keyword evidence="4" id="KW-0804">Transcription</keyword>
<dbReference type="AlphaFoldDB" id="A0A1I1S1W3"/>
<dbReference type="InterPro" id="IPR036271">
    <property type="entry name" value="Tet_transcr_reg_TetR-rel_C_sf"/>
</dbReference>
<evidence type="ECO:0000256" key="4">
    <source>
        <dbReference type="ARBA" id="ARBA00023163"/>
    </source>
</evidence>
<dbReference type="SUPFAM" id="SSF48498">
    <property type="entry name" value="Tetracyclin repressor-like, C-terminal domain"/>
    <property type="match status" value="1"/>
</dbReference>